<dbReference type="EMBL" id="WHJC01000336">
    <property type="protein sequence ID" value="MPQ44845.1"/>
    <property type="molecule type" value="Genomic_DNA"/>
</dbReference>
<accession>A0A6I1MN70</accession>
<dbReference type="Proteomes" id="UP000430345">
    <property type="component" value="Unassembled WGS sequence"/>
</dbReference>
<dbReference type="AlphaFoldDB" id="A0A6I1MN70"/>
<proteinExistence type="predicted"/>
<evidence type="ECO:0000313" key="1">
    <source>
        <dbReference type="EMBL" id="MPQ44845.1"/>
    </source>
</evidence>
<sequence>MSIEESLIKMLNEKELKEKYEYIGNYEYTNYGFNFIVEMKFKPYVNQTTFANGYIQGNRVYVTKANLENARFLLSKLIK</sequence>
<gene>
    <name evidence="1" type="ORF">GBZ86_13980</name>
</gene>
<name>A0A6I1MN70_9CLOT</name>
<organism evidence="1 2">
    <name type="scientific">Clostridium tarantellae</name>
    <dbReference type="NCBI Taxonomy" id="39493"/>
    <lineage>
        <taxon>Bacteria</taxon>
        <taxon>Bacillati</taxon>
        <taxon>Bacillota</taxon>
        <taxon>Clostridia</taxon>
        <taxon>Eubacteriales</taxon>
        <taxon>Clostridiaceae</taxon>
        <taxon>Clostridium</taxon>
    </lineage>
</organism>
<dbReference type="RefSeq" id="WP_152891666.1">
    <property type="nucleotide sequence ID" value="NZ_WHJC01000336.1"/>
</dbReference>
<protein>
    <submittedName>
        <fullName evidence="1">Uncharacterized protein</fullName>
    </submittedName>
</protein>
<keyword evidence="2" id="KW-1185">Reference proteome</keyword>
<reference evidence="1 2" key="1">
    <citation type="submission" date="2019-10" db="EMBL/GenBank/DDBJ databases">
        <title>The Genome Sequence of Clostridium tarantellae Isolated from Fish Brain.</title>
        <authorList>
            <person name="Bano L."/>
            <person name="Kiel M."/>
            <person name="Sales G."/>
            <person name="Doxey A.C."/>
            <person name="Mansfield M.J."/>
            <person name="Schiavone M."/>
            <person name="Rossetto O."/>
            <person name="Pirazzini M."/>
            <person name="Dobrindt U."/>
            <person name="Montecucco C."/>
        </authorList>
    </citation>
    <scope>NUCLEOTIDE SEQUENCE [LARGE SCALE GENOMIC DNA]</scope>
    <source>
        <strain evidence="1 2">DSM 3997</strain>
    </source>
</reference>
<evidence type="ECO:0000313" key="2">
    <source>
        <dbReference type="Proteomes" id="UP000430345"/>
    </source>
</evidence>
<comment type="caution">
    <text evidence="1">The sequence shown here is derived from an EMBL/GenBank/DDBJ whole genome shotgun (WGS) entry which is preliminary data.</text>
</comment>